<keyword evidence="1" id="KW-0808">Transferase</keyword>
<dbReference type="InterPro" id="IPR029062">
    <property type="entry name" value="Class_I_gatase-like"/>
</dbReference>
<dbReference type="PANTHER" id="PTHR43235">
    <property type="entry name" value="GLUTAMINE AMIDOTRANSFERASE PB2B2.05-RELATED"/>
    <property type="match status" value="1"/>
</dbReference>
<dbReference type="Proteomes" id="UP000315971">
    <property type="component" value="Unassembled WGS sequence"/>
</dbReference>
<accession>A0A521ATH1</accession>
<organism evidence="1 2">
    <name type="scientific">Solitalea koreensis</name>
    <dbReference type="NCBI Taxonomy" id="543615"/>
    <lineage>
        <taxon>Bacteria</taxon>
        <taxon>Pseudomonadati</taxon>
        <taxon>Bacteroidota</taxon>
        <taxon>Sphingobacteriia</taxon>
        <taxon>Sphingobacteriales</taxon>
        <taxon>Sphingobacteriaceae</taxon>
        <taxon>Solitalea</taxon>
    </lineage>
</organism>
<dbReference type="GO" id="GO:0016811">
    <property type="term" value="F:hydrolase activity, acting on carbon-nitrogen (but not peptide) bonds, in linear amides"/>
    <property type="evidence" value="ECO:0007669"/>
    <property type="project" value="InterPro"/>
</dbReference>
<evidence type="ECO:0000313" key="2">
    <source>
        <dbReference type="Proteomes" id="UP000315971"/>
    </source>
</evidence>
<dbReference type="InterPro" id="IPR011697">
    <property type="entry name" value="Peptidase_C26"/>
</dbReference>
<sequence length="240" mass="26891">MKSQENKLIIGVADCSKFINYSNWMSDGPDEIEVVKLSCEDGNFNAVKRCHGVLLTGGEDVHPRFYNKPEYLAYCHKDDVREARDQFELELLSYTEQNAVPVLGICRGLQLANVFFGGSLIPDIPSWGKFSHAKLADGKDRYHSIQIDPASMLRKIIQQKAGFINSNHHQSADKVGEELVVTALSPDGVVEALERKDAASKSFLCLVQWHPERMEDQLSAFTINIKNAFLDAAKMNKTCK</sequence>
<protein>
    <submittedName>
        <fullName evidence="1">Putative glutamine amidotransferase</fullName>
    </submittedName>
</protein>
<name>A0A521ATH1_9SPHI</name>
<dbReference type="PANTHER" id="PTHR43235:SF1">
    <property type="entry name" value="GLUTAMINE AMIDOTRANSFERASE PB2B2.05-RELATED"/>
    <property type="match status" value="1"/>
</dbReference>
<evidence type="ECO:0000313" key="1">
    <source>
        <dbReference type="EMBL" id="SMO38031.1"/>
    </source>
</evidence>
<keyword evidence="2" id="KW-1185">Reference proteome</keyword>
<dbReference type="Gene3D" id="3.40.50.880">
    <property type="match status" value="1"/>
</dbReference>
<dbReference type="RefSeq" id="WP_246085397.1">
    <property type="nucleotide sequence ID" value="NZ_FXSZ01000001.1"/>
</dbReference>
<proteinExistence type="predicted"/>
<dbReference type="EMBL" id="FXSZ01000001">
    <property type="protein sequence ID" value="SMO38031.1"/>
    <property type="molecule type" value="Genomic_DNA"/>
</dbReference>
<dbReference type="GO" id="GO:0016740">
    <property type="term" value="F:transferase activity"/>
    <property type="evidence" value="ECO:0007669"/>
    <property type="project" value="UniProtKB-KW"/>
</dbReference>
<dbReference type="PROSITE" id="PS51273">
    <property type="entry name" value="GATASE_TYPE_1"/>
    <property type="match status" value="1"/>
</dbReference>
<dbReference type="AlphaFoldDB" id="A0A521ATH1"/>
<dbReference type="SUPFAM" id="SSF52317">
    <property type="entry name" value="Class I glutamine amidotransferase-like"/>
    <property type="match status" value="1"/>
</dbReference>
<dbReference type="GO" id="GO:0005829">
    <property type="term" value="C:cytosol"/>
    <property type="evidence" value="ECO:0007669"/>
    <property type="project" value="TreeGrafter"/>
</dbReference>
<dbReference type="Pfam" id="PF07722">
    <property type="entry name" value="Peptidase_C26"/>
    <property type="match status" value="1"/>
</dbReference>
<gene>
    <name evidence="1" type="ORF">SAMN06265350_101388</name>
</gene>
<dbReference type="InterPro" id="IPR044668">
    <property type="entry name" value="PuuD-like"/>
</dbReference>
<reference evidence="1 2" key="1">
    <citation type="submission" date="2017-05" db="EMBL/GenBank/DDBJ databases">
        <authorList>
            <person name="Varghese N."/>
            <person name="Submissions S."/>
        </authorList>
    </citation>
    <scope>NUCLEOTIDE SEQUENCE [LARGE SCALE GENOMIC DNA]</scope>
    <source>
        <strain evidence="1 2">DSM 21342</strain>
    </source>
</reference>
<keyword evidence="1" id="KW-0315">Glutamine amidotransferase</keyword>